<evidence type="ECO:0000256" key="2">
    <source>
        <dbReference type="SAM" id="MobiDB-lite"/>
    </source>
</evidence>
<dbReference type="SUPFAM" id="SSF89796">
    <property type="entry name" value="CoA-transferase family III (CaiB/BaiF)"/>
    <property type="match status" value="1"/>
</dbReference>
<dbReference type="Gene3D" id="3.30.1540.10">
    <property type="entry name" value="formyl-coa transferase, domain 3"/>
    <property type="match status" value="1"/>
</dbReference>
<reference evidence="3 4" key="1">
    <citation type="submission" date="2017-10" db="EMBL/GenBank/DDBJ databases">
        <title>Whole genome sequencing of Pseudoxanthomonas broegbernensis DSM 12573(T).</title>
        <authorList>
            <person name="Kumar S."/>
            <person name="Bansal K."/>
            <person name="Kaur A."/>
            <person name="Patil P."/>
            <person name="Sharma S."/>
            <person name="Patil P.B."/>
        </authorList>
    </citation>
    <scope>NUCLEOTIDE SEQUENCE [LARGE SCALE GENOMIC DNA]</scope>
    <source>
        <strain evidence="3 4">DSM 12573</strain>
    </source>
</reference>
<keyword evidence="1 3" id="KW-0808">Transferase</keyword>
<evidence type="ECO:0000256" key="1">
    <source>
        <dbReference type="ARBA" id="ARBA00022679"/>
    </source>
</evidence>
<dbReference type="InterPro" id="IPR003673">
    <property type="entry name" value="CoA-Trfase_fam_III"/>
</dbReference>
<evidence type="ECO:0000313" key="3">
    <source>
        <dbReference type="EMBL" id="KAF1686723.1"/>
    </source>
</evidence>
<accession>A0A7V8GMZ3</accession>
<proteinExistence type="predicted"/>
<comment type="caution">
    <text evidence="3">The sequence shown here is derived from an EMBL/GenBank/DDBJ whole genome shotgun (WGS) entry which is preliminary data.</text>
</comment>
<dbReference type="InterPro" id="IPR050483">
    <property type="entry name" value="CoA-transferase_III_domain"/>
</dbReference>
<sequence>MGPLNGIRVVDLTTVLMGPYATQVLAQMGADVIKVEAPEGDVIRHVGPERNPGMGALFLNSNRGKRSLCLDLKRPQAREALLAVLREADVLVHNLRPQALARLGLDHASLAGAYPRLLHVGLTGFGQDGPYAGRPAYDDLIQGASGLSAWMATAGDGTPRYVPTALADRMVGLAAVGAICAGLLHRERSGRGQQVEVPMFETMAALVLSDHLGGQTFQPPLPGEGYRRLLSPYRRPYRTRDGHVCALVYTDRHWQCFLDALGLGDLPVHDRRFASFASRTAHIDHVYAFLQERFRERTTAQWLELLERIDVPAMPMHDLAGVLADPHLAATGFFQEIEHPSEGRLRATAPPVRWSDTPAPDVRPAPRQGADGIEVLREAGLAEEAIGALLASDALRLPPGRARPEG</sequence>
<gene>
    <name evidence="3" type="ORF">B1992_07420</name>
</gene>
<dbReference type="PANTHER" id="PTHR48207">
    <property type="entry name" value="SUCCINATE--HYDROXYMETHYLGLUTARATE COA-TRANSFERASE"/>
    <property type="match status" value="1"/>
</dbReference>
<keyword evidence="4" id="KW-1185">Reference proteome</keyword>
<dbReference type="InterPro" id="IPR023606">
    <property type="entry name" value="CoA-Trfase_III_dom_1_sf"/>
</dbReference>
<dbReference type="InterPro" id="IPR044855">
    <property type="entry name" value="CoA-Trfase_III_dom3_sf"/>
</dbReference>
<dbReference type="GO" id="GO:0008410">
    <property type="term" value="F:CoA-transferase activity"/>
    <property type="evidence" value="ECO:0007669"/>
    <property type="project" value="TreeGrafter"/>
</dbReference>
<name>A0A7V8GMZ3_9GAMM</name>
<dbReference type="PANTHER" id="PTHR48207:SF4">
    <property type="entry name" value="BLL6097 PROTEIN"/>
    <property type="match status" value="1"/>
</dbReference>
<dbReference type="Gene3D" id="3.40.50.10540">
    <property type="entry name" value="Crotonobetainyl-coa:carnitine coa-transferase, domain 1"/>
    <property type="match status" value="1"/>
</dbReference>
<feature type="region of interest" description="Disordered" evidence="2">
    <location>
        <begin position="342"/>
        <end position="368"/>
    </location>
</feature>
<dbReference type="AlphaFoldDB" id="A0A7V8GMZ3"/>
<dbReference type="Pfam" id="PF02515">
    <property type="entry name" value="CoA_transf_3"/>
    <property type="match status" value="1"/>
</dbReference>
<dbReference type="RefSeq" id="WP_162310843.1">
    <property type="nucleotide sequence ID" value="NZ_JACHGU010000001.1"/>
</dbReference>
<evidence type="ECO:0000313" key="4">
    <source>
        <dbReference type="Proteomes" id="UP000462066"/>
    </source>
</evidence>
<dbReference type="Proteomes" id="UP000462066">
    <property type="component" value="Unassembled WGS sequence"/>
</dbReference>
<dbReference type="EMBL" id="MWIP01000005">
    <property type="protein sequence ID" value="KAF1686723.1"/>
    <property type="molecule type" value="Genomic_DNA"/>
</dbReference>
<protein>
    <submittedName>
        <fullName evidence="3">CoA transferase</fullName>
    </submittedName>
</protein>
<organism evidence="3 4">
    <name type="scientific">Pseudoxanthomonas broegbernensis</name>
    <dbReference type="NCBI Taxonomy" id="83619"/>
    <lineage>
        <taxon>Bacteria</taxon>
        <taxon>Pseudomonadati</taxon>
        <taxon>Pseudomonadota</taxon>
        <taxon>Gammaproteobacteria</taxon>
        <taxon>Lysobacterales</taxon>
        <taxon>Lysobacteraceae</taxon>
        <taxon>Pseudoxanthomonas</taxon>
    </lineage>
</organism>